<evidence type="ECO:0000313" key="2">
    <source>
        <dbReference type="Proteomes" id="UP000019681"/>
    </source>
</evidence>
<keyword evidence="2" id="KW-1185">Reference proteome</keyword>
<accession>A0A017RTN1</accession>
<dbReference type="SUPFAM" id="SSF69318">
    <property type="entry name" value="Integrin alpha N-terminal domain"/>
    <property type="match status" value="1"/>
</dbReference>
<dbReference type="EMBL" id="AZQP01000079">
    <property type="protein sequence ID" value="EYE87260.1"/>
    <property type="molecule type" value="Genomic_DNA"/>
</dbReference>
<sequence>MNKFFICPFVSVEEYNRYRRQFKMLTRDESQKVFKAEILDFKQGDVNGDGFKDNVFLIGNKPYGDESPFVDNITLIIQCGRSQRFTRVNLKNDAGYNPTIFLGNFTNDRGEEILITIDTGGSGGTIYSYVYSFLNNDLKKIFDSDKFNDEYIYRVSYRDNFKVDVISKNLAYKYTLDIEYKGKEYLSEIYDDSGKLKEPIEGFVRPLGGLYSIDFNRDGVLELYAAQGISGRYGADGLGFVETILKWSGRRFEAERQYVAIFGSEIKV</sequence>
<protein>
    <recommendedName>
        <fullName evidence="3">Spore coat protein</fullName>
    </recommendedName>
</protein>
<organism evidence="1 2">
    <name type="scientific">Fervidicella metallireducens AeB</name>
    <dbReference type="NCBI Taxonomy" id="1403537"/>
    <lineage>
        <taxon>Bacteria</taxon>
        <taxon>Bacillati</taxon>
        <taxon>Bacillota</taxon>
        <taxon>Clostridia</taxon>
        <taxon>Eubacteriales</taxon>
        <taxon>Clostridiaceae</taxon>
        <taxon>Fervidicella</taxon>
    </lineage>
</organism>
<proteinExistence type="predicted"/>
<dbReference type="InterPro" id="IPR028994">
    <property type="entry name" value="Integrin_alpha_N"/>
</dbReference>
<name>A0A017RTN1_9CLOT</name>
<evidence type="ECO:0008006" key="3">
    <source>
        <dbReference type="Google" id="ProtNLM"/>
    </source>
</evidence>
<dbReference type="Proteomes" id="UP000019681">
    <property type="component" value="Unassembled WGS sequence"/>
</dbReference>
<evidence type="ECO:0000313" key="1">
    <source>
        <dbReference type="EMBL" id="EYE87260.1"/>
    </source>
</evidence>
<gene>
    <name evidence="1" type="ORF">Q428_14270</name>
</gene>
<comment type="caution">
    <text evidence="1">The sequence shown here is derived from an EMBL/GenBank/DDBJ whole genome shotgun (WGS) entry which is preliminary data.</text>
</comment>
<dbReference type="STRING" id="1403537.Q428_14270"/>
<dbReference type="AlphaFoldDB" id="A0A017RTN1"/>
<reference evidence="1 2" key="1">
    <citation type="journal article" date="2014" name="Genome Announc.">
        <title>Draft Genome Sequence of Fervidicella metallireducens Strain AeBT, an Iron-Reducing Thermoanaerobe from the Great Artesian Basin.</title>
        <authorList>
            <person name="Patel B.K."/>
        </authorList>
    </citation>
    <scope>NUCLEOTIDE SEQUENCE [LARGE SCALE GENOMIC DNA]</scope>
    <source>
        <strain evidence="1 2">AeB</strain>
    </source>
</reference>